<dbReference type="InterPro" id="IPR005119">
    <property type="entry name" value="LysR_subst-bd"/>
</dbReference>
<dbReference type="Gene3D" id="1.10.10.10">
    <property type="entry name" value="Winged helix-like DNA-binding domain superfamily/Winged helix DNA-binding domain"/>
    <property type="match status" value="1"/>
</dbReference>
<evidence type="ECO:0000256" key="3">
    <source>
        <dbReference type="ARBA" id="ARBA00023125"/>
    </source>
</evidence>
<dbReference type="PRINTS" id="PR00039">
    <property type="entry name" value="HTHLYSR"/>
</dbReference>
<dbReference type="FunFam" id="1.10.10.10:FF:000001">
    <property type="entry name" value="LysR family transcriptional regulator"/>
    <property type="match status" value="1"/>
</dbReference>
<dbReference type="Gene3D" id="3.40.190.290">
    <property type="match status" value="1"/>
</dbReference>
<dbReference type="Proteomes" id="UP000471120">
    <property type="component" value="Unassembled WGS sequence"/>
</dbReference>
<sequence length="299" mass="31795">MDLHLVTYFVAVVDHGGITKAAQSLYISQPSLSQAIRTLERRLGVTLFDRTGRRLELTEAGRTLDTAARRILADVARAKAKVEAVRTLESGRVDVVTYAAFSIDPLVTLTREFRDRFPNLTVRIVAVDGPGAVATALRRGDAEVGVVDLSADHAPFTTVPLGTQELVLALPPALADGVPDPVPREQVRALPLVVDMGDQSTAALLADLVAPGASNIVVDCSHPTATWELVDRGAGGTVVPRAVADGQLPRTVQFSIDPPLTREYGLVLRSGRPSPAAMAFVAVARGVFGRPADPHTDHE</sequence>
<evidence type="ECO:0000259" key="6">
    <source>
        <dbReference type="PROSITE" id="PS50931"/>
    </source>
</evidence>
<dbReference type="AlphaFoldDB" id="A0A6P2CB04"/>
<dbReference type="Pfam" id="PF03466">
    <property type="entry name" value="LysR_substrate"/>
    <property type="match status" value="1"/>
</dbReference>
<dbReference type="GO" id="GO:0003700">
    <property type="term" value="F:DNA-binding transcription factor activity"/>
    <property type="evidence" value="ECO:0007669"/>
    <property type="project" value="InterPro"/>
</dbReference>
<evidence type="ECO:0000313" key="8">
    <source>
        <dbReference type="Proteomes" id="UP000471120"/>
    </source>
</evidence>
<evidence type="ECO:0000313" key="7">
    <source>
        <dbReference type="EMBL" id="TXG89944.1"/>
    </source>
</evidence>
<dbReference type="GO" id="GO:0003677">
    <property type="term" value="F:DNA binding"/>
    <property type="evidence" value="ECO:0007669"/>
    <property type="project" value="UniProtKB-KW"/>
</dbReference>
<dbReference type="PROSITE" id="PS50931">
    <property type="entry name" value="HTH_LYSR"/>
    <property type="match status" value="1"/>
</dbReference>
<keyword evidence="3" id="KW-0238">DNA-binding</keyword>
<dbReference type="InterPro" id="IPR036390">
    <property type="entry name" value="WH_DNA-bd_sf"/>
</dbReference>
<reference evidence="7 8" key="1">
    <citation type="submission" date="2018-07" db="EMBL/GenBank/DDBJ databases">
        <title>Genome sequence of Rhodococcus rhodnii ATCC 35071 from Rhodnius prolixus.</title>
        <authorList>
            <person name="Patel V."/>
            <person name="Vogel K.J."/>
        </authorList>
    </citation>
    <scope>NUCLEOTIDE SEQUENCE [LARGE SCALE GENOMIC DNA]</scope>
    <source>
        <strain evidence="7 8">ATCC 35071</strain>
    </source>
</reference>
<dbReference type="EMBL" id="QRCM01000001">
    <property type="protein sequence ID" value="TXG89944.1"/>
    <property type="molecule type" value="Genomic_DNA"/>
</dbReference>
<organism evidence="7 8">
    <name type="scientific">Rhodococcus rhodnii</name>
    <dbReference type="NCBI Taxonomy" id="38312"/>
    <lineage>
        <taxon>Bacteria</taxon>
        <taxon>Bacillati</taxon>
        <taxon>Actinomycetota</taxon>
        <taxon>Actinomycetes</taxon>
        <taxon>Mycobacteriales</taxon>
        <taxon>Nocardiaceae</taxon>
        <taxon>Rhodococcus</taxon>
    </lineage>
</organism>
<accession>A0A6P2CB04</accession>
<dbReference type="InterPro" id="IPR000847">
    <property type="entry name" value="LysR_HTH_N"/>
</dbReference>
<dbReference type="CDD" id="cd05466">
    <property type="entry name" value="PBP2_LTTR_substrate"/>
    <property type="match status" value="1"/>
</dbReference>
<keyword evidence="4" id="KW-0010">Activator</keyword>
<keyword evidence="5" id="KW-0804">Transcription</keyword>
<evidence type="ECO:0000256" key="4">
    <source>
        <dbReference type="ARBA" id="ARBA00023159"/>
    </source>
</evidence>
<evidence type="ECO:0000256" key="2">
    <source>
        <dbReference type="ARBA" id="ARBA00023015"/>
    </source>
</evidence>
<dbReference type="SUPFAM" id="SSF53850">
    <property type="entry name" value="Periplasmic binding protein-like II"/>
    <property type="match status" value="1"/>
</dbReference>
<name>A0A6P2CB04_9NOCA</name>
<dbReference type="Pfam" id="PF00126">
    <property type="entry name" value="HTH_1"/>
    <property type="match status" value="1"/>
</dbReference>
<comment type="similarity">
    <text evidence="1">Belongs to the LysR transcriptional regulatory family.</text>
</comment>
<evidence type="ECO:0000256" key="5">
    <source>
        <dbReference type="ARBA" id="ARBA00023163"/>
    </source>
</evidence>
<feature type="domain" description="HTH lysR-type" evidence="6">
    <location>
        <begin position="1"/>
        <end position="58"/>
    </location>
</feature>
<dbReference type="GO" id="GO:0032993">
    <property type="term" value="C:protein-DNA complex"/>
    <property type="evidence" value="ECO:0007669"/>
    <property type="project" value="TreeGrafter"/>
</dbReference>
<dbReference type="RefSeq" id="WP_010837654.1">
    <property type="nucleotide sequence ID" value="NZ_QRCM01000001.1"/>
</dbReference>
<keyword evidence="2" id="KW-0805">Transcription regulation</keyword>
<dbReference type="PANTHER" id="PTHR30346:SF28">
    <property type="entry name" value="HTH-TYPE TRANSCRIPTIONAL REGULATOR CYNR"/>
    <property type="match status" value="1"/>
</dbReference>
<gene>
    <name evidence="7" type="ORF">DW322_06605</name>
</gene>
<evidence type="ECO:0000256" key="1">
    <source>
        <dbReference type="ARBA" id="ARBA00009437"/>
    </source>
</evidence>
<dbReference type="InterPro" id="IPR036388">
    <property type="entry name" value="WH-like_DNA-bd_sf"/>
</dbReference>
<proteinExistence type="inferred from homology"/>
<protein>
    <submittedName>
        <fullName evidence="7">LysR family transcriptional regulator</fullName>
    </submittedName>
</protein>
<dbReference type="SUPFAM" id="SSF46785">
    <property type="entry name" value="Winged helix' DNA-binding domain"/>
    <property type="match status" value="1"/>
</dbReference>
<comment type="caution">
    <text evidence="7">The sequence shown here is derived from an EMBL/GenBank/DDBJ whole genome shotgun (WGS) entry which is preliminary data.</text>
</comment>
<dbReference type="PANTHER" id="PTHR30346">
    <property type="entry name" value="TRANSCRIPTIONAL DUAL REGULATOR HCAR-RELATED"/>
    <property type="match status" value="1"/>
</dbReference>